<dbReference type="Proteomes" id="UP000003423">
    <property type="component" value="Unassembled WGS sequence"/>
</dbReference>
<proteinExistence type="predicted"/>
<dbReference type="Gene3D" id="3.10.180.10">
    <property type="entry name" value="2,3-Dihydroxybiphenyl 1,2-Dioxygenase, domain 1"/>
    <property type="match status" value="1"/>
</dbReference>
<dbReference type="InterPro" id="IPR051332">
    <property type="entry name" value="Fosfomycin_Res_Enzymes"/>
</dbReference>
<dbReference type="OrthoDB" id="6111at2157"/>
<organism evidence="2 3">
    <name type="scientific">Candidatus Nitrosopumilus salarius BD31</name>
    <dbReference type="NCBI Taxonomy" id="859350"/>
    <lineage>
        <taxon>Archaea</taxon>
        <taxon>Nitrososphaerota</taxon>
        <taxon>Nitrososphaeria</taxon>
        <taxon>Nitrosopumilales</taxon>
        <taxon>Nitrosopumilaceae</taxon>
        <taxon>Nitrosopumilus</taxon>
    </lineage>
</organism>
<dbReference type="AlphaFoldDB" id="I3D3L4"/>
<dbReference type="EMBL" id="AEXL02000073">
    <property type="protein sequence ID" value="EIJ66307.1"/>
    <property type="molecule type" value="Genomic_DNA"/>
</dbReference>
<sequence>MVLYAKSIDHVNFKVKNLEESIKFYKELFGFKVLQEENPNKIDAPSKIIGNDTIKLCMYQVQDMSPAGGIAHFGFNIENFEDVISRCNELRVEILYG</sequence>
<evidence type="ECO:0000313" key="2">
    <source>
        <dbReference type="EMBL" id="EIJ66307.1"/>
    </source>
</evidence>
<protein>
    <recommendedName>
        <fullName evidence="1">VOC domain-containing protein</fullName>
    </recommendedName>
</protein>
<feature type="non-terminal residue" evidence="2">
    <location>
        <position position="97"/>
    </location>
</feature>
<name>I3D3L4_9ARCH</name>
<dbReference type="InterPro" id="IPR004360">
    <property type="entry name" value="Glyas_Fos-R_dOase_dom"/>
</dbReference>
<dbReference type="RefSeq" id="WP_008298503.1">
    <property type="nucleotide sequence ID" value="NZ_AEXL02000073.1"/>
</dbReference>
<dbReference type="InterPro" id="IPR037523">
    <property type="entry name" value="VOC_core"/>
</dbReference>
<comment type="caution">
    <text evidence="2">The sequence shown here is derived from an EMBL/GenBank/DDBJ whole genome shotgun (WGS) entry which is preliminary data.</text>
</comment>
<dbReference type="SUPFAM" id="SSF54593">
    <property type="entry name" value="Glyoxalase/Bleomycin resistance protein/Dihydroxybiphenyl dioxygenase"/>
    <property type="match status" value="1"/>
</dbReference>
<dbReference type="CDD" id="cd06587">
    <property type="entry name" value="VOC"/>
    <property type="match status" value="1"/>
</dbReference>
<gene>
    <name evidence="2" type="ORF">BD31_I1809</name>
</gene>
<dbReference type="InterPro" id="IPR029068">
    <property type="entry name" value="Glyas_Bleomycin-R_OHBP_Dase"/>
</dbReference>
<reference evidence="2 3" key="1">
    <citation type="journal article" date="2012" name="J. Bacteriol.">
        <title>Genome sequence of "Candidatus Nitrosopumilus salaria" BD31, an ammonia-oxidizing archaeon from the San Francisco Bay estuary.</title>
        <authorList>
            <person name="Mosier A.C."/>
            <person name="Allen E.E."/>
            <person name="Kim M."/>
            <person name="Ferriera S."/>
            <person name="Francis C.A."/>
        </authorList>
    </citation>
    <scope>NUCLEOTIDE SEQUENCE [LARGE SCALE GENOMIC DNA]</scope>
    <source>
        <strain evidence="2 3">BD31</strain>
    </source>
</reference>
<evidence type="ECO:0000259" key="1">
    <source>
        <dbReference type="PROSITE" id="PS51819"/>
    </source>
</evidence>
<dbReference type="PANTHER" id="PTHR36113:SF1">
    <property type="entry name" value="GLYOXALASE_BLEOMYCIN RESISTANCE PROTEIN_DIOXYGENASE"/>
    <property type="match status" value="1"/>
</dbReference>
<evidence type="ECO:0000313" key="3">
    <source>
        <dbReference type="Proteomes" id="UP000003423"/>
    </source>
</evidence>
<accession>I3D3L4</accession>
<dbReference type="Pfam" id="PF00903">
    <property type="entry name" value="Glyoxalase"/>
    <property type="match status" value="1"/>
</dbReference>
<feature type="domain" description="VOC" evidence="1">
    <location>
        <begin position="7"/>
        <end position="97"/>
    </location>
</feature>
<dbReference type="PROSITE" id="PS51819">
    <property type="entry name" value="VOC"/>
    <property type="match status" value="1"/>
</dbReference>
<keyword evidence="3" id="KW-1185">Reference proteome</keyword>
<dbReference type="PANTHER" id="PTHR36113">
    <property type="entry name" value="LYASE, PUTATIVE-RELATED-RELATED"/>
    <property type="match status" value="1"/>
</dbReference>